<dbReference type="PANTHER" id="PTHR34979:SF1">
    <property type="entry name" value="INNER MEMBRANE PROTEIN YGAZ"/>
    <property type="match status" value="1"/>
</dbReference>
<evidence type="ECO:0000313" key="9">
    <source>
        <dbReference type="EMBL" id="MBE9608644.1"/>
    </source>
</evidence>
<evidence type="ECO:0000256" key="6">
    <source>
        <dbReference type="ARBA" id="ARBA00022989"/>
    </source>
</evidence>
<feature type="transmembrane region" description="Helical" evidence="8">
    <location>
        <begin position="151"/>
        <end position="168"/>
    </location>
</feature>
<evidence type="ECO:0000256" key="3">
    <source>
        <dbReference type="ARBA" id="ARBA00022448"/>
    </source>
</evidence>
<feature type="transmembrane region" description="Helical" evidence="8">
    <location>
        <begin position="46"/>
        <end position="70"/>
    </location>
</feature>
<keyword evidence="6 8" id="KW-1133">Transmembrane helix</keyword>
<comment type="similarity">
    <text evidence="2">Belongs to the AzlC family.</text>
</comment>
<dbReference type="Proteomes" id="UP000604481">
    <property type="component" value="Unassembled WGS sequence"/>
</dbReference>
<dbReference type="GO" id="GO:1903785">
    <property type="term" value="P:L-valine transmembrane transport"/>
    <property type="evidence" value="ECO:0007669"/>
    <property type="project" value="TreeGrafter"/>
</dbReference>
<keyword evidence="5 8" id="KW-0812">Transmembrane</keyword>
<sequence>MLAMLPLMVGVLPFGLLFGTLAVNAGLTGWQGFGMSAIVFAGSAQFIGVTLLASGVSVPVLLATTLVINLRHVLYSASVQPGVQHWPRRWRWLLSFMLTDELFAVFNLRLQNHGGGADTRWFLLGNSIAMYGTWLASTVLGIVLGQQIPDLSHWGLEFAMVATFAAIVGTQLTQHSMVAAALAAGAGAMLLRGMPYKLDLILASLAGIVAGLLAERLPARTVTEVQP</sequence>
<dbReference type="PANTHER" id="PTHR34979">
    <property type="entry name" value="INNER MEMBRANE PROTEIN YGAZ"/>
    <property type="match status" value="1"/>
</dbReference>
<reference evidence="9 10" key="1">
    <citation type="submission" date="2020-10" db="EMBL/GenBank/DDBJ databases">
        <title>The genome sequence of Chitinilyticum litopenaei 4Y14.</title>
        <authorList>
            <person name="Liu Y."/>
        </authorList>
    </citation>
    <scope>NUCLEOTIDE SEQUENCE [LARGE SCALE GENOMIC DNA]</scope>
    <source>
        <strain evidence="9 10">4Y14</strain>
    </source>
</reference>
<feature type="transmembrane region" description="Helical" evidence="8">
    <location>
        <begin position="121"/>
        <end position="144"/>
    </location>
</feature>
<evidence type="ECO:0000256" key="8">
    <source>
        <dbReference type="SAM" id="Phobius"/>
    </source>
</evidence>
<keyword evidence="7 8" id="KW-0472">Membrane</keyword>
<name>A0A8J7K9T7_9NEIS</name>
<comment type="subcellular location">
    <subcellularLocation>
        <location evidence="1">Cell membrane</location>
        <topology evidence="1">Multi-pass membrane protein</topology>
    </subcellularLocation>
</comment>
<keyword evidence="10" id="KW-1185">Reference proteome</keyword>
<dbReference type="InterPro" id="IPR011606">
    <property type="entry name" value="Brnchd-chn_aa_trnsp_permease"/>
</dbReference>
<feature type="transmembrane region" description="Helical" evidence="8">
    <location>
        <begin position="198"/>
        <end position="214"/>
    </location>
</feature>
<evidence type="ECO:0000256" key="2">
    <source>
        <dbReference type="ARBA" id="ARBA00010735"/>
    </source>
</evidence>
<dbReference type="AlphaFoldDB" id="A0A8J7K9T7"/>
<dbReference type="GO" id="GO:0005886">
    <property type="term" value="C:plasma membrane"/>
    <property type="evidence" value="ECO:0007669"/>
    <property type="project" value="UniProtKB-SubCell"/>
</dbReference>
<protein>
    <submittedName>
        <fullName evidence="9">AzlC family ABC transporter permease</fullName>
    </submittedName>
</protein>
<accession>A0A8J7K9T7</accession>
<evidence type="ECO:0000256" key="7">
    <source>
        <dbReference type="ARBA" id="ARBA00023136"/>
    </source>
</evidence>
<evidence type="ECO:0000256" key="4">
    <source>
        <dbReference type="ARBA" id="ARBA00022475"/>
    </source>
</evidence>
<organism evidence="9 10">
    <name type="scientific">Chitinilyticum piscinae</name>
    <dbReference type="NCBI Taxonomy" id="2866724"/>
    <lineage>
        <taxon>Bacteria</taxon>
        <taxon>Pseudomonadati</taxon>
        <taxon>Pseudomonadota</taxon>
        <taxon>Betaproteobacteria</taxon>
        <taxon>Neisseriales</taxon>
        <taxon>Chitinibacteraceae</taxon>
        <taxon>Chitinilyticum</taxon>
    </lineage>
</organism>
<keyword evidence="3" id="KW-0813">Transport</keyword>
<keyword evidence="4" id="KW-1003">Cell membrane</keyword>
<proteinExistence type="inferred from homology"/>
<comment type="caution">
    <text evidence="9">The sequence shown here is derived from an EMBL/GenBank/DDBJ whole genome shotgun (WGS) entry which is preliminary data.</text>
</comment>
<dbReference type="EMBL" id="JADFUA010000002">
    <property type="protein sequence ID" value="MBE9608644.1"/>
    <property type="molecule type" value="Genomic_DNA"/>
</dbReference>
<evidence type="ECO:0000256" key="1">
    <source>
        <dbReference type="ARBA" id="ARBA00004651"/>
    </source>
</evidence>
<evidence type="ECO:0000313" key="10">
    <source>
        <dbReference type="Proteomes" id="UP000604481"/>
    </source>
</evidence>
<dbReference type="Pfam" id="PF03591">
    <property type="entry name" value="AzlC"/>
    <property type="match status" value="1"/>
</dbReference>
<evidence type="ECO:0000256" key="5">
    <source>
        <dbReference type="ARBA" id="ARBA00022692"/>
    </source>
</evidence>
<gene>
    <name evidence="9" type="ORF">INR99_04710</name>
</gene>